<reference evidence="2 3" key="1">
    <citation type="submission" date="2023-05" db="EMBL/GenBank/DDBJ databases">
        <title>B98-5 Cell Line De Novo Hybrid Assembly: An Optical Mapping Approach.</title>
        <authorList>
            <person name="Kananen K."/>
            <person name="Auerbach J.A."/>
            <person name="Kautto E."/>
            <person name="Blachly J.S."/>
        </authorList>
    </citation>
    <scope>NUCLEOTIDE SEQUENCE [LARGE SCALE GENOMIC DNA]</scope>
    <source>
        <strain evidence="2">B95-8</strain>
        <tissue evidence="2">Cell line</tissue>
    </source>
</reference>
<feature type="compositionally biased region" description="Basic and acidic residues" evidence="1">
    <location>
        <begin position="51"/>
        <end position="61"/>
    </location>
</feature>
<feature type="compositionally biased region" description="Polar residues" evidence="1">
    <location>
        <begin position="150"/>
        <end position="159"/>
    </location>
</feature>
<proteinExistence type="predicted"/>
<protein>
    <submittedName>
        <fullName evidence="2">Uncharacterized protein</fullName>
    </submittedName>
</protein>
<organism evidence="2 3">
    <name type="scientific">Saguinus oedipus</name>
    <name type="common">Cotton-top tamarin</name>
    <name type="synonym">Oedipomidas oedipus</name>
    <dbReference type="NCBI Taxonomy" id="9490"/>
    <lineage>
        <taxon>Eukaryota</taxon>
        <taxon>Metazoa</taxon>
        <taxon>Chordata</taxon>
        <taxon>Craniata</taxon>
        <taxon>Vertebrata</taxon>
        <taxon>Euteleostomi</taxon>
        <taxon>Mammalia</taxon>
        <taxon>Eutheria</taxon>
        <taxon>Euarchontoglires</taxon>
        <taxon>Primates</taxon>
        <taxon>Haplorrhini</taxon>
        <taxon>Platyrrhini</taxon>
        <taxon>Cebidae</taxon>
        <taxon>Callitrichinae</taxon>
        <taxon>Saguinus</taxon>
    </lineage>
</organism>
<gene>
    <name evidence="2" type="ORF">P7K49_029199</name>
</gene>
<dbReference type="EMBL" id="JASSZA010000015">
    <property type="protein sequence ID" value="KAK2092670.1"/>
    <property type="molecule type" value="Genomic_DNA"/>
</dbReference>
<name>A0ABQ9U7C1_SAGOE</name>
<accession>A0ABQ9U7C1</accession>
<feature type="region of interest" description="Disordered" evidence="1">
    <location>
        <begin position="148"/>
        <end position="175"/>
    </location>
</feature>
<sequence>MTAGRDAARRLRQQLERNKASRPRQLPIQGRTRTLRSGRAATQPGETLSCRSERGAPDPDRSRRRPITGRRGRERLEGAGSRGMTAPRANGKIKWESEPAPLTNGNGVAVAEVPTHALAAGSAGRGWETLGLKGTLEGSLLVLSLPPAGPQTTARSSPAGSVVCPVGKEVHRSRR</sequence>
<evidence type="ECO:0000313" key="2">
    <source>
        <dbReference type="EMBL" id="KAK2092670.1"/>
    </source>
</evidence>
<keyword evidence="3" id="KW-1185">Reference proteome</keyword>
<evidence type="ECO:0000313" key="3">
    <source>
        <dbReference type="Proteomes" id="UP001266305"/>
    </source>
</evidence>
<dbReference type="Proteomes" id="UP001266305">
    <property type="component" value="Unassembled WGS sequence"/>
</dbReference>
<comment type="caution">
    <text evidence="2">The sequence shown here is derived from an EMBL/GenBank/DDBJ whole genome shotgun (WGS) entry which is preliminary data.</text>
</comment>
<feature type="region of interest" description="Disordered" evidence="1">
    <location>
        <begin position="14"/>
        <end position="107"/>
    </location>
</feature>
<feature type="compositionally biased region" description="Basic residues" evidence="1">
    <location>
        <begin position="62"/>
        <end position="73"/>
    </location>
</feature>
<evidence type="ECO:0000256" key="1">
    <source>
        <dbReference type="SAM" id="MobiDB-lite"/>
    </source>
</evidence>